<dbReference type="RefSeq" id="WP_091479162.1">
    <property type="nucleotide sequence ID" value="NZ_BJYC01000007.1"/>
</dbReference>
<dbReference type="SUPFAM" id="SSF51735">
    <property type="entry name" value="NAD(P)-binding Rossmann-fold domains"/>
    <property type="match status" value="1"/>
</dbReference>
<dbReference type="InterPro" id="IPR036291">
    <property type="entry name" value="NAD(P)-bd_dom_sf"/>
</dbReference>
<accession>A0A1H7HI99</accession>
<dbReference type="SUPFAM" id="SSF48179">
    <property type="entry name" value="6-phosphogluconate dehydrogenase C-terminal domain-like"/>
    <property type="match status" value="1"/>
</dbReference>
<dbReference type="OrthoDB" id="271711at2"/>
<organism evidence="5 6">
    <name type="scientific">Alkalibacterium pelagium</name>
    <dbReference type="NCBI Taxonomy" id="426702"/>
    <lineage>
        <taxon>Bacteria</taxon>
        <taxon>Bacillati</taxon>
        <taxon>Bacillota</taxon>
        <taxon>Bacilli</taxon>
        <taxon>Lactobacillales</taxon>
        <taxon>Carnobacteriaceae</taxon>
        <taxon>Alkalibacterium</taxon>
    </lineage>
</organism>
<dbReference type="Proteomes" id="UP000199081">
    <property type="component" value="Unassembled WGS sequence"/>
</dbReference>
<dbReference type="PANTHER" id="PTHR43362:SF1">
    <property type="entry name" value="MANNITOL DEHYDROGENASE 2-RELATED"/>
    <property type="match status" value="1"/>
</dbReference>
<dbReference type="InterPro" id="IPR008927">
    <property type="entry name" value="6-PGluconate_DH-like_C_sf"/>
</dbReference>
<reference evidence="6" key="1">
    <citation type="submission" date="2016-10" db="EMBL/GenBank/DDBJ databases">
        <authorList>
            <person name="Varghese N."/>
            <person name="Submissions S."/>
        </authorList>
    </citation>
    <scope>NUCLEOTIDE SEQUENCE [LARGE SCALE GENOMIC DNA]</scope>
    <source>
        <strain evidence="6">DSM 19183</strain>
    </source>
</reference>
<dbReference type="Pfam" id="PF01232">
    <property type="entry name" value="Mannitol_dh"/>
    <property type="match status" value="1"/>
</dbReference>
<evidence type="ECO:0000256" key="1">
    <source>
        <dbReference type="ARBA" id="ARBA00023002"/>
    </source>
</evidence>
<dbReference type="EMBL" id="FNZU01000003">
    <property type="protein sequence ID" value="SEK49192.1"/>
    <property type="molecule type" value="Genomic_DNA"/>
</dbReference>
<dbReference type="GO" id="GO:0008926">
    <property type="term" value="F:mannitol-1-phosphate 5-dehydrogenase activity"/>
    <property type="evidence" value="ECO:0007669"/>
    <property type="project" value="UniProtKB-EC"/>
</dbReference>
<dbReference type="InterPro" id="IPR013328">
    <property type="entry name" value="6PGD_dom2"/>
</dbReference>
<protein>
    <submittedName>
        <fullName evidence="5">Fructuronate reductase</fullName>
    </submittedName>
</protein>
<evidence type="ECO:0000259" key="4">
    <source>
        <dbReference type="Pfam" id="PF08125"/>
    </source>
</evidence>
<dbReference type="PANTHER" id="PTHR43362">
    <property type="entry name" value="MANNITOL DEHYDROGENASE DSF1-RELATED"/>
    <property type="match status" value="1"/>
</dbReference>
<evidence type="ECO:0000259" key="3">
    <source>
        <dbReference type="Pfam" id="PF01232"/>
    </source>
</evidence>
<dbReference type="InterPro" id="IPR013131">
    <property type="entry name" value="Mannitol_DH_N"/>
</dbReference>
<dbReference type="Gene3D" id="3.40.50.720">
    <property type="entry name" value="NAD(P)-binding Rossmann-like Domain"/>
    <property type="match status" value="1"/>
</dbReference>
<dbReference type="AlphaFoldDB" id="A0A1H7HI99"/>
<keyword evidence="1" id="KW-0560">Oxidoreductase</keyword>
<keyword evidence="6" id="KW-1185">Reference proteome</keyword>
<gene>
    <name evidence="5" type="ORF">SAMN04488099_10369</name>
</gene>
<feature type="domain" description="Mannitol dehydrogenase C-terminal" evidence="4">
    <location>
        <begin position="319"/>
        <end position="518"/>
    </location>
</feature>
<dbReference type="Gene3D" id="1.10.1040.10">
    <property type="entry name" value="N-(1-d-carboxylethyl)-l-norvaline Dehydrogenase, domain 2"/>
    <property type="match status" value="1"/>
</dbReference>
<evidence type="ECO:0000313" key="5">
    <source>
        <dbReference type="EMBL" id="SEK49192.1"/>
    </source>
</evidence>
<sequence length="539" mass="60198">MKLSNEGLSNKSQWEEKGYAVPAYERAAVTEATKAEPVWLHLGAGNIFRAFPAMLNHRLLNEGKMDKGIIVGEGFDYEIIEKAYRPFNELSLLVTLKADGSVDKTVVGSVIESLKMDSSNEEEFSRLKDIFTASSLQMVSFTITEKGYSLVNARGEVMPDVQEDFKNGPKQPVSYMGKLTALLYERYKKSADPIALVSMDNASHNGALLQQTVTEFVDVWSKEGLVDDGFRDYVGDSTKVAFPWSMIDKITPRPDSDVQEILKKEGFEDTETIITSRHTYTAPFVNAEEAEYLVIEDTFPNGRPPLEEAGVIFTDRETVDKAETMKVTTCLNPLHTALAIYGCLLGHTSIHEEMKDDELTALIEKIGYQEGLPVVVDPKILDPEAFIDEVINVRFPNPFMPDTPQRIATDTSQKLSIRYGKTIQSYLASEDKDVSELTFIPLVLAGWLRYLMQVDDKGEQMELSPDPLLEELTPVIGTIKLGDDNRDQIADIVRPILSRSDIFAVDLYEAGLADKVVNYLVELIEKPGAVRDTLKRALS</sequence>
<dbReference type="InterPro" id="IPR013118">
    <property type="entry name" value="Mannitol_DH_C"/>
</dbReference>
<dbReference type="InterPro" id="IPR050988">
    <property type="entry name" value="Mannitol_DH/Oxidoreductase"/>
</dbReference>
<name>A0A1H7HI99_9LACT</name>
<dbReference type="Pfam" id="PF08125">
    <property type="entry name" value="Mannitol_dh_C"/>
    <property type="match status" value="1"/>
</dbReference>
<evidence type="ECO:0000256" key="2">
    <source>
        <dbReference type="ARBA" id="ARBA00048615"/>
    </source>
</evidence>
<comment type="catalytic activity">
    <reaction evidence="2">
        <text>D-mannitol 1-phosphate + NAD(+) = beta-D-fructose 6-phosphate + NADH + H(+)</text>
        <dbReference type="Rhea" id="RHEA:19661"/>
        <dbReference type="ChEBI" id="CHEBI:15378"/>
        <dbReference type="ChEBI" id="CHEBI:57540"/>
        <dbReference type="ChEBI" id="CHEBI:57634"/>
        <dbReference type="ChEBI" id="CHEBI:57945"/>
        <dbReference type="ChEBI" id="CHEBI:61381"/>
        <dbReference type="EC" id="1.1.1.17"/>
    </reaction>
</comment>
<dbReference type="STRING" id="426702.SAMN04488099_10369"/>
<proteinExistence type="predicted"/>
<feature type="domain" description="Mannitol dehydrogenase N-terminal" evidence="3">
    <location>
        <begin position="40"/>
        <end position="307"/>
    </location>
</feature>
<evidence type="ECO:0000313" key="6">
    <source>
        <dbReference type="Proteomes" id="UP000199081"/>
    </source>
</evidence>